<dbReference type="OrthoDB" id="539213at2759"/>
<dbReference type="InterPro" id="IPR027417">
    <property type="entry name" value="P-loop_NTPase"/>
</dbReference>
<evidence type="ECO:0000256" key="2">
    <source>
        <dbReference type="ARBA" id="ARBA00023043"/>
    </source>
</evidence>
<accession>A0A2R5G5J9</accession>
<dbReference type="InterPro" id="IPR002110">
    <property type="entry name" value="Ankyrin_rpt"/>
</dbReference>
<feature type="region of interest" description="Disordered" evidence="4">
    <location>
        <begin position="119"/>
        <end position="138"/>
    </location>
</feature>
<dbReference type="EMBL" id="BEYU01000019">
    <property type="protein sequence ID" value="GBG26260.1"/>
    <property type="molecule type" value="Genomic_DNA"/>
</dbReference>
<feature type="region of interest" description="Disordered" evidence="4">
    <location>
        <begin position="157"/>
        <end position="299"/>
    </location>
</feature>
<sequence>MKPDGSDATVSSDDLDPASCDLVSRVAYVEIESRRLNGMMLAPTHMILPDGSLEAWSEGTGISFLIPTAVRTWEDARNFVEESLNKWFLEGLHFRIQQSSCQNSVETRGTSFDDFSSIAERNNSESESDAGTEAAPPQIAQVLPISRDLHRMTSSFHSKSASFLGRPPRRNSRTLPPIAKFGVADQIAEDEREDDDDDGTNGDLEHDKTETKSDCGAAPEECDRVDKNRNGQDIDPTNDETTMRSRSESISTTDSSVTTKSVSDAENETKDSSAEGDSAEIETAGNDTDTTASDEEEPDQDGQYLLAVRAHPTQAPTHELRESKSRFQPYRESIYTYAFRAKIHGLDIESRVAYIRSSIHRVKESPTLAIRIDVLRKILAYKCRFTTSQIDDAFFKSGIDQNKICITLEEVHWLAAVLEDVMIAWDNDEETDPLSEADLRVIRGLCPDCCSVRIRKLAGGFSGSLVLHAICVDVEGRVQDATVLKLDTLQAIEQEEFRHRLMLAYLGDHAPQLHGKFLSSEDNRGGIKISLAGGGQSVFRGVTGQNTNNQLITLKDLYLYEQKQIDFRHDHKLKTICLDRLQRQEQAATLLSEMQNAKPMRASMAHRNACAMHSVHNVLLECFGEIFEKCTVQSSMSGKDKSSGDVRALYDIEGALRKCVLSPERAKVIADSVWDPFLVASKAHLCDEVAEETTIEFYEGMGHGDLNAANIVIDAQSIPWLIDFAQSGKHHVLQDLCKMTSCILFEYLSLESNEEIQAAVLMLEALSSGYSSLQEPLSDDLDRTVLDPLVKASEDQPERDIREAKEKIGRLQFAWQCCKLLRGYCAKYARDAADIRQWHAAMAYYAARAVSYRDTSTAHKQLALAGLLLHAGELMGLRKRSVPQKSSFSPQTVPLTPGLVVTNRLRDEVHMRSYLNRIALKCGHHFDPISGEVFNIGDTLDLDVESAATKSLAKKRLQQQQQQQQKQQEEGEDSISSQSSTLSEMPRNEHSFALATSAPARSRSMQRKSRPPPLQLGSTCTNVAINERSTRFFDLVQQQLGVDLIQARRVAICGPSSSGKTIVMKKLVAHALAEQDYYMPVLVDAHHQQQHPQRNKSSGEMSTRSSTYSQQVRSMIESPVHAGLMLGVMELFWAHRYGEGSPMFNLLLKALENGQMLLFVDGLDDMRPETRVDLLAWIESQVDVIAILTARRERDIKVCLSQVSFVHVKPLSQDHVSTLVKSHVRLVQHRLEDGQLNIAELERFLLTEIRKPVFKEIVSGTPVLVKMLVFALTNHWHSTMHMASNEANLLRDMSTGAQGQQDLTAGSNGTTEYTPSVNTGGLVESELDLRRSFSNHANQEAAEDLDWGVPKILSYAVRHLLKSPVAIQPSRHLAKCSQLCQSEEGQSFMECMALALHLQRHNRRALGVWCAEALTMYAKRGGAEADAYSRGARIANAISALIRNASLPLFHADATDHNKLWMDRHARFAIHVLQEYLVAAYVVREVQEIDPSELKAFIFELNLTAKDHIHLSSAEEPCPEFSSGNLLQSCGRNVLYEDWEVEASGDETGCTEDEESDNPDSERADLYSDPSLSESEDDDAENDEDTLSVLSADARNAERYRVRKIKLLSDHRWQPVYYLVQKMLVPLDVTGSIDARLLISFSQLLGPARFPAQLGKYVRYVVRNGDLVLFQNLLKLLKENVAAFNLTLDQLAVPIFAHIEANKYTPIMMAARRGEIALLSVILDFLDSTSEATRSAVLDHVSPYGETALSLAAEEGQAGCLGLLLKHGAKLDANDASQCGEAIYQAAYEQEMACVKLLLEHGANPDASYDGTSCLFNAAFDGNGELCQILIEHGASRTLPSDSGHLPIHAAMQEEHTHLYELLQPNSP</sequence>
<keyword evidence="6" id="KW-0418">Kinase</keyword>
<evidence type="ECO:0000313" key="7">
    <source>
        <dbReference type="Proteomes" id="UP000241890"/>
    </source>
</evidence>
<evidence type="ECO:0000256" key="1">
    <source>
        <dbReference type="ARBA" id="ARBA00022737"/>
    </source>
</evidence>
<comment type="caution">
    <text evidence="6">The sequence shown here is derived from an EMBL/GenBank/DDBJ whole genome shotgun (WGS) entry which is preliminary data.</text>
</comment>
<gene>
    <name evidence="6" type="ORF">FCC1311_024812</name>
</gene>
<dbReference type="Gene3D" id="3.40.50.300">
    <property type="entry name" value="P-loop containing nucleotide triphosphate hydrolases"/>
    <property type="match status" value="1"/>
</dbReference>
<name>A0A2R5G5J9_9STRA</name>
<dbReference type="PROSITE" id="PS50088">
    <property type="entry name" value="ANK_REPEAT"/>
    <property type="match status" value="1"/>
</dbReference>
<feature type="compositionally biased region" description="Acidic residues" evidence="4">
    <location>
        <begin position="187"/>
        <end position="200"/>
    </location>
</feature>
<feature type="compositionally biased region" description="Low complexity" evidence="4">
    <location>
        <begin position="248"/>
        <end position="264"/>
    </location>
</feature>
<feature type="compositionally biased region" description="Polar residues" evidence="4">
    <location>
        <begin position="1090"/>
        <end position="1108"/>
    </location>
</feature>
<feature type="compositionally biased region" description="Basic and acidic residues" evidence="4">
    <location>
        <begin position="203"/>
        <end position="213"/>
    </location>
</feature>
<dbReference type="Pfam" id="PF19974">
    <property type="entry name" value="TCAD9"/>
    <property type="match status" value="1"/>
</dbReference>
<dbReference type="SUPFAM" id="SSF52540">
    <property type="entry name" value="P-loop containing nucleoside triphosphate hydrolases"/>
    <property type="match status" value="1"/>
</dbReference>
<dbReference type="PROSITE" id="PS50297">
    <property type="entry name" value="ANK_REP_REGION"/>
    <property type="match status" value="1"/>
</dbReference>
<dbReference type="SMART" id="SM00248">
    <property type="entry name" value="ANK"/>
    <property type="match status" value="4"/>
</dbReference>
<dbReference type="PANTHER" id="PTHR24198:SF165">
    <property type="entry name" value="ANKYRIN REPEAT-CONTAINING PROTEIN-RELATED"/>
    <property type="match status" value="1"/>
</dbReference>
<evidence type="ECO:0000256" key="3">
    <source>
        <dbReference type="PROSITE-ProRule" id="PRU00023"/>
    </source>
</evidence>
<dbReference type="InterPro" id="IPR011009">
    <property type="entry name" value="Kinase-like_dom_sf"/>
</dbReference>
<dbReference type="Proteomes" id="UP000241890">
    <property type="component" value="Unassembled WGS sequence"/>
</dbReference>
<keyword evidence="7" id="KW-1185">Reference proteome</keyword>
<dbReference type="PANTHER" id="PTHR24198">
    <property type="entry name" value="ANKYRIN REPEAT AND PROTEIN KINASE DOMAIN-CONTAINING PROTEIN"/>
    <property type="match status" value="1"/>
</dbReference>
<feature type="region of interest" description="Disordered" evidence="4">
    <location>
        <begin position="955"/>
        <end position="1019"/>
    </location>
</feature>
<feature type="domain" description="Ternary complex associated" evidence="5">
    <location>
        <begin position="673"/>
        <end position="848"/>
    </location>
</feature>
<feature type="region of interest" description="Disordered" evidence="4">
    <location>
        <begin position="1298"/>
        <end position="1319"/>
    </location>
</feature>
<dbReference type="SUPFAM" id="SSF56112">
    <property type="entry name" value="Protein kinase-like (PK-like)"/>
    <property type="match status" value="1"/>
</dbReference>
<dbReference type="Gene3D" id="1.25.40.20">
    <property type="entry name" value="Ankyrin repeat-containing domain"/>
    <property type="match status" value="2"/>
</dbReference>
<feature type="repeat" description="ANK" evidence="3">
    <location>
        <begin position="1744"/>
        <end position="1776"/>
    </location>
</feature>
<dbReference type="InterPro" id="IPR036770">
    <property type="entry name" value="Ankyrin_rpt-contain_sf"/>
</dbReference>
<dbReference type="InParanoid" id="A0A2R5G5J9"/>
<feature type="region of interest" description="Disordered" evidence="4">
    <location>
        <begin position="1086"/>
        <end position="1108"/>
    </location>
</feature>
<keyword evidence="6" id="KW-0808">Transferase</keyword>
<keyword evidence="1" id="KW-0677">Repeat</keyword>
<feature type="compositionally biased region" description="Polar residues" evidence="4">
    <location>
        <begin position="974"/>
        <end position="983"/>
    </location>
</feature>
<feature type="compositionally biased region" description="Basic and acidic residues" evidence="4">
    <location>
        <begin position="221"/>
        <end position="232"/>
    </location>
</feature>
<feature type="region of interest" description="Disordered" evidence="4">
    <location>
        <begin position="1543"/>
        <end position="1585"/>
    </location>
</feature>
<keyword evidence="2 3" id="KW-0040">ANK repeat</keyword>
<feature type="compositionally biased region" description="Acidic residues" evidence="4">
    <location>
        <begin position="1543"/>
        <end position="1559"/>
    </location>
</feature>
<protein>
    <submittedName>
        <fullName evidence="6">Ankyrin repeat and protein kinase domain-containing protein 1</fullName>
    </submittedName>
</protein>
<dbReference type="GO" id="GO:0016301">
    <property type="term" value="F:kinase activity"/>
    <property type="evidence" value="ECO:0007669"/>
    <property type="project" value="UniProtKB-KW"/>
</dbReference>
<reference evidence="6 7" key="1">
    <citation type="submission" date="2017-12" db="EMBL/GenBank/DDBJ databases">
        <title>Sequencing, de novo assembly and annotation of complete genome of a new Thraustochytrid species, strain FCC1311.</title>
        <authorList>
            <person name="Sedici K."/>
            <person name="Godart F."/>
            <person name="Aiese Cigliano R."/>
            <person name="Sanseverino W."/>
            <person name="Barakat M."/>
            <person name="Ortet P."/>
            <person name="Marechal E."/>
            <person name="Cagnac O."/>
            <person name="Amato A."/>
        </authorList>
    </citation>
    <scope>NUCLEOTIDE SEQUENCE [LARGE SCALE GENOMIC DNA]</scope>
</reference>
<dbReference type="Pfam" id="PF12796">
    <property type="entry name" value="Ank_2"/>
    <property type="match status" value="2"/>
</dbReference>
<evidence type="ECO:0000259" key="5">
    <source>
        <dbReference type="Pfam" id="PF19974"/>
    </source>
</evidence>
<feature type="compositionally biased region" description="Acidic residues" evidence="4">
    <location>
        <begin position="1574"/>
        <end position="1585"/>
    </location>
</feature>
<dbReference type="InterPro" id="IPR045544">
    <property type="entry name" value="TCAD9"/>
</dbReference>
<evidence type="ECO:0000313" key="6">
    <source>
        <dbReference type="EMBL" id="GBG26260.1"/>
    </source>
</evidence>
<organism evidence="6 7">
    <name type="scientific">Hondaea fermentalgiana</name>
    <dbReference type="NCBI Taxonomy" id="2315210"/>
    <lineage>
        <taxon>Eukaryota</taxon>
        <taxon>Sar</taxon>
        <taxon>Stramenopiles</taxon>
        <taxon>Bigyra</taxon>
        <taxon>Labyrinthulomycetes</taxon>
        <taxon>Thraustochytrida</taxon>
        <taxon>Thraustochytriidae</taxon>
        <taxon>Hondaea</taxon>
    </lineage>
</organism>
<proteinExistence type="predicted"/>
<evidence type="ECO:0000256" key="4">
    <source>
        <dbReference type="SAM" id="MobiDB-lite"/>
    </source>
</evidence>
<dbReference type="SUPFAM" id="SSF48403">
    <property type="entry name" value="Ankyrin repeat"/>
    <property type="match status" value="1"/>
</dbReference>